<dbReference type="GO" id="GO:0060090">
    <property type="term" value="F:molecular adaptor activity"/>
    <property type="evidence" value="ECO:0007669"/>
    <property type="project" value="TreeGrafter"/>
</dbReference>
<protein>
    <submittedName>
        <fullName evidence="3">Disks large-associated protein 1-like</fullName>
    </submittedName>
</protein>
<dbReference type="GO" id="GO:0099572">
    <property type="term" value="C:postsynaptic specialization"/>
    <property type="evidence" value="ECO:0007669"/>
    <property type="project" value="TreeGrafter"/>
</dbReference>
<accession>A0A671K083</accession>
<reference evidence="3" key="2">
    <citation type="submission" date="2025-09" db="UniProtKB">
        <authorList>
            <consortium name="Ensembl"/>
        </authorList>
    </citation>
    <scope>IDENTIFICATION</scope>
</reference>
<comment type="similarity">
    <text evidence="1">Belongs to the SAPAP family.</text>
</comment>
<name>A0A671K083_9TELE</name>
<evidence type="ECO:0000256" key="1">
    <source>
        <dbReference type="ARBA" id="ARBA00008839"/>
    </source>
</evidence>
<feature type="compositionally biased region" description="Basic and acidic residues" evidence="2">
    <location>
        <begin position="171"/>
        <end position="181"/>
    </location>
</feature>
<keyword evidence="4" id="KW-1185">Reference proteome</keyword>
<feature type="compositionally biased region" description="Basic and acidic residues" evidence="2">
    <location>
        <begin position="833"/>
        <end position="842"/>
    </location>
</feature>
<gene>
    <name evidence="3" type="primary">dlgap1a</name>
</gene>
<dbReference type="InterPro" id="IPR005026">
    <property type="entry name" value="SAPAP"/>
</dbReference>
<feature type="compositionally biased region" description="Basic and acidic residues" evidence="2">
    <location>
        <begin position="857"/>
        <end position="875"/>
    </location>
</feature>
<dbReference type="AlphaFoldDB" id="A0A671K083"/>
<reference evidence="3" key="1">
    <citation type="submission" date="2025-08" db="UniProtKB">
        <authorList>
            <consortium name="Ensembl"/>
        </authorList>
    </citation>
    <scope>IDENTIFICATION</scope>
</reference>
<dbReference type="Proteomes" id="UP000472260">
    <property type="component" value="Unassembled WGS sequence"/>
</dbReference>
<organism evidence="3 4">
    <name type="scientific">Sinocyclocheilus anshuiensis</name>
    <dbReference type="NCBI Taxonomy" id="1608454"/>
    <lineage>
        <taxon>Eukaryota</taxon>
        <taxon>Metazoa</taxon>
        <taxon>Chordata</taxon>
        <taxon>Craniata</taxon>
        <taxon>Vertebrata</taxon>
        <taxon>Euteleostomi</taxon>
        <taxon>Actinopterygii</taxon>
        <taxon>Neopterygii</taxon>
        <taxon>Teleostei</taxon>
        <taxon>Ostariophysi</taxon>
        <taxon>Cypriniformes</taxon>
        <taxon>Cyprinidae</taxon>
        <taxon>Cyprininae</taxon>
        <taxon>Sinocyclocheilus</taxon>
    </lineage>
</organism>
<dbReference type="PANTHER" id="PTHR12353:SF7">
    <property type="entry name" value="DISKS LARGE-ASSOCIATED PROTEIN 1"/>
    <property type="match status" value="1"/>
</dbReference>
<proteinExistence type="inferred from homology"/>
<evidence type="ECO:0000313" key="3">
    <source>
        <dbReference type="Ensembl" id="ENSSANP00000000249.1"/>
    </source>
</evidence>
<dbReference type="GO" id="GO:0023052">
    <property type="term" value="P:signaling"/>
    <property type="evidence" value="ECO:0007669"/>
    <property type="project" value="InterPro"/>
</dbReference>
<sequence length="909" mass="101589">MKGLSSSRSHHHVVTCDPSFDSMGHHLDHKPYLISQIDNPHPVDHSYYSQRSPYQPDCVVPYGTFPRRHYTNKGQQRLPVVLLDQFDRQLPVPRDGYHTLQYKRAAAALEQRSDSPGRIRHLVHSVQKLFTKSHSLEGPHHGHGKGSINGGKASPEGEPPAIRHRKRSKSRERCKSAEPKNRTPPSGYWSSDELEREACLFHHGPPGVMTMGRHPDKSQSQYFLEAYNTINDQALKNSRSSNDLGKCSTCTSIPLSVDASQLVKKSSWSSSLTVSRARQVYQKASVNVDKALVHDTVSPLTPQVPQDEWGGFPLGKDEDIPCRRMRSGSYVKAMAEDDSGDSDGSPKPSPKMQARRLMQLKLIIRVVMYLLNNHIYNKLAGIFATGVYNEFSPSLRSNNQVKPTKTQMKPYEVSEVEVNGQIEAVCESVFSEMESQAVDALDLPMPGCFRMRSHSYVRAIDQGCSQDDDRPLLPASPPRTTTTVRTIQISSCITTYKKTPPPVPPRTSTKPFISITAQSSTESAQDAYMDGPGTRGEPVLHSGLSNSTESIDSMKALTAAIEAANAQIHGPVSQHVYVRRDVLRKSRCLSIGIQVSEIQSCSHCLFISSMLLRCSCCHRRFKRSNSVTAAVQADLDTPDYTPADSPVTDFPSSGCLSRQYSRDAATSTVSIQGSGNHYHACTSDEYEDVGFDPSILPPPDPWIDSVTEDPLEVVGRSVCQRDGRWFLKLLQAETERMEGWCRQMAHDEKENKLPDEILGKIRSAVGSAQLLMSQKFQQFRELCEENLDPNAHPRPVAQDLAGFWDMLQLSIENISLKFDELHQLKANNWRPLDPPERKERRLPPPVPKKPPKGHPPLARDRSLESTEKQRQEARKRLMAAKRAASVRQNSATESADSIEIYIPEAQTRL</sequence>
<dbReference type="Ensembl" id="ENSSANT00000000296.1">
    <property type="protein sequence ID" value="ENSSANP00000000249.1"/>
    <property type="gene ID" value="ENSSANG00000000185.1"/>
</dbReference>
<dbReference type="Pfam" id="PF03359">
    <property type="entry name" value="GKAP"/>
    <property type="match status" value="1"/>
</dbReference>
<feature type="region of interest" description="Disordered" evidence="2">
    <location>
        <begin position="134"/>
        <end position="190"/>
    </location>
</feature>
<feature type="compositionally biased region" description="Polar residues" evidence="2">
    <location>
        <begin position="886"/>
        <end position="895"/>
    </location>
</feature>
<feature type="region of interest" description="Disordered" evidence="2">
    <location>
        <begin position="828"/>
        <end position="909"/>
    </location>
</feature>
<dbReference type="GO" id="GO:0098978">
    <property type="term" value="C:glutamatergic synapse"/>
    <property type="evidence" value="ECO:0007669"/>
    <property type="project" value="TreeGrafter"/>
</dbReference>
<dbReference type="PANTHER" id="PTHR12353">
    <property type="entry name" value="DISKS LARGE-ASSOCIATED PROTEIN DAP SAP90/PSD-95-ASSOCIATED PROTEIN"/>
    <property type="match status" value="1"/>
</dbReference>
<evidence type="ECO:0000256" key="2">
    <source>
        <dbReference type="SAM" id="MobiDB-lite"/>
    </source>
</evidence>
<evidence type="ECO:0000313" key="4">
    <source>
        <dbReference type="Proteomes" id="UP000472260"/>
    </source>
</evidence>